<accession>A0ABQ1TNQ5</accession>
<keyword evidence="2" id="KW-0238">DNA-binding</keyword>
<evidence type="ECO:0000256" key="2">
    <source>
        <dbReference type="ARBA" id="ARBA00023125"/>
    </source>
</evidence>
<dbReference type="InterPro" id="IPR009057">
    <property type="entry name" value="Homeodomain-like_sf"/>
</dbReference>
<protein>
    <recommendedName>
        <fullName evidence="4">HTH araC/xylS-type domain-containing protein</fullName>
    </recommendedName>
</protein>
<comment type="caution">
    <text evidence="5">The sequence shown here is derived from an EMBL/GenBank/DDBJ whole genome shotgun (WGS) entry which is preliminary data.</text>
</comment>
<evidence type="ECO:0000313" key="5">
    <source>
        <dbReference type="EMBL" id="GGE97960.1"/>
    </source>
</evidence>
<evidence type="ECO:0000313" key="6">
    <source>
        <dbReference type="Proteomes" id="UP000632273"/>
    </source>
</evidence>
<keyword evidence="6" id="KW-1185">Reference proteome</keyword>
<dbReference type="SMART" id="SM00342">
    <property type="entry name" value="HTH_ARAC"/>
    <property type="match status" value="1"/>
</dbReference>
<evidence type="ECO:0000256" key="3">
    <source>
        <dbReference type="ARBA" id="ARBA00023163"/>
    </source>
</evidence>
<keyword evidence="1" id="KW-0805">Transcription regulation</keyword>
<organism evidence="5 6">
    <name type="scientific">Hymenobacter cavernae</name>
    <dbReference type="NCBI Taxonomy" id="2044852"/>
    <lineage>
        <taxon>Bacteria</taxon>
        <taxon>Pseudomonadati</taxon>
        <taxon>Bacteroidota</taxon>
        <taxon>Cytophagia</taxon>
        <taxon>Cytophagales</taxon>
        <taxon>Hymenobacteraceae</taxon>
        <taxon>Hymenobacter</taxon>
    </lineage>
</organism>
<name>A0ABQ1TNQ5_9BACT</name>
<dbReference type="Pfam" id="PF22200">
    <property type="entry name" value="ExsA_N"/>
    <property type="match status" value="1"/>
</dbReference>
<dbReference type="PROSITE" id="PS01124">
    <property type="entry name" value="HTH_ARAC_FAMILY_2"/>
    <property type="match status" value="1"/>
</dbReference>
<dbReference type="InterPro" id="IPR054015">
    <property type="entry name" value="ExsA-like_N"/>
</dbReference>
<dbReference type="InterPro" id="IPR037923">
    <property type="entry name" value="HTH-like"/>
</dbReference>
<gene>
    <name evidence="5" type="ORF">GCM10011383_05910</name>
</gene>
<evidence type="ECO:0000256" key="1">
    <source>
        <dbReference type="ARBA" id="ARBA00023015"/>
    </source>
</evidence>
<sequence>MAFKQFNRYAEMVVACRGDQRYRGELASDDHTLVGVLAGELKVVQADRTLSCGPGDTLLLPRKQPITLLKYPKDGVAYQAVVMKLPTALVRAYYAENIPTPVRLAATGMLLFSKSPLLQSLFASLLPYLELEHRLPEKLLAVKVTEVIEILRNLDEHSDEVLADFSEPGKINLVEFMEANYMFNMPLTTFSYLTGRSLTTFKRDFKKAFLLSPQRWLTQKRLALAHYQLVEKRRKPVELYLEVGFENLAHFSHAFKKQFGYPPTALAGKRATYPSAGD</sequence>
<evidence type="ECO:0000259" key="4">
    <source>
        <dbReference type="PROSITE" id="PS01124"/>
    </source>
</evidence>
<dbReference type="Gene3D" id="1.10.10.60">
    <property type="entry name" value="Homeodomain-like"/>
    <property type="match status" value="1"/>
</dbReference>
<dbReference type="Proteomes" id="UP000632273">
    <property type="component" value="Unassembled WGS sequence"/>
</dbReference>
<dbReference type="RefSeq" id="WP_188810755.1">
    <property type="nucleotide sequence ID" value="NZ_BMHT01000001.1"/>
</dbReference>
<dbReference type="PANTHER" id="PTHR46796">
    <property type="entry name" value="HTH-TYPE TRANSCRIPTIONAL ACTIVATOR RHAS-RELATED"/>
    <property type="match status" value="1"/>
</dbReference>
<proteinExistence type="predicted"/>
<dbReference type="SUPFAM" id="SSF46689">
    <property type="entry name" value="Homeodomain-like"/>
    <property type="match status" value="1"/>
</dbReference>
<dbReference type="InterPro" id="IPR050204">
    <property type="entry name" value="AraC_XylS_family_regulators"/>
</dbReference>
<dbReference type="EMBL" id="BMHT01000001">
    <property type="protein sequence ID" value="GGE97960.1"/>
    <property type="molecule type" value="Genomic_DNA"/>
</dbReference>
<dbReference type="Pfam" id="PF12833">
    <property type="entry name" value="HTH_18"/>
    <property type="match status" value="1"/>
</dbReference>
<keyword evidence="3" id="KW-0804">Transcription</keyword>
<dbReference type="SUPFAM" id="SSF51215">
    <property type="entry name" value="Regulatory protein AraC"/>
    <property type="match status" value="1"/>
</dbReference>
<dbReference type="InterPro" id="IPR018060">
    <property type="entry name" value="HTH_AraC"/>
</dbReference>
<reference evidence="6" key="1">
    <citation type="journal article" date="2019" name="Int. J. Syst. Evol. Microbiol.">
        <title>The Global Catalogue of Microorganisms (GCM) 10K type strain sequencing project: providing services to taxonomists for standard genome sequencing and annotation.</title>
        <authorList>
            <consortium name="The Broad Institute Genomics Platform"/>
            <consortium name="The Broad Institute Genome Sequencing Center for Infectious Disease"/>
            <person name="Wu L."/>
            <person name="Ma J."/>
        </authorList>
    </citation>
    <scope>NUCLEOTIDE SEQUENCE [LARGE SCALE GENOMIC DNA]</scope>
    <source>
        <strain evidence="6">CGMCC 1.15197</strain>
    </source>
</reference>
<feature type="domain" description="HTH araC/xylS-type" evidence="4">
    <location>
        <begin position="171"/>
        <end position="269"/>
    </location>
</feature>